<gene>
    <name evidence="1" type="ORF">D3Z39_06175</name>
</gene>
<sequence>MRAAISIPRFLIVCNRIAGCPPGIRNGRRNIPADDCAEGLLPADETRGAYCEAYETACAEIKAQAAAWYAESAVPSIDAAA</sequence>
<dbReference type="Proteomes" id="UP000446348">
    <property type="component" value="Unassembled WGS sequence"/>
</dbReference>
<comment type="caution">
    <text evidence="1">The sequence shown here is derived from an EMBL/GenBank/DDBJ whole genome shotgun (WGS) entry which is preliminary data.</text>
</comment>
<evidence type="ECO:0000313" key="2">
    <source>
        <dbReference type="Proteomes" id="UP000446348"/>
    </source>
</evidence>
<protein>
    <submittedName>
        <fullName evidence="1">Uncharacterized protein</fullName>
    </submittedName>
</protein>
<reference evidence="1 2" key="1">
    <citation type="submission" date="2018-08" db="EMBL/GenBank/DDBJ databases">
        <title>Murine metabolic-syndrome-specific gut microbial biobank.</title>
        <authorList>
            <person name="Liu C."/>
        </authorList>
    </citation>
    <scope>NUCLEOTIDE SEQUENCE [LARGE SCALE GENOMIC DNA]</scope>
    <source>
        <strain evidence="1 2">X69</strain>
    </source>
</reference>
<name>A0A845RI94_9FIRM</name>
<proteinExistence type="predicted"/>
<accession>A0A845RI94</accession>
<dbReference type="EMBL" id="QXWZ01000008">
    <property type="protein sequence ID" value="NBI78461.1"/>
    <property type="molecule type" value="Genomic_DNA"/>
</dbReference>
<evidence type="ECO:0000313" key="1">
    <source>
        <dbReference type="EMBL" id="NBI78461.1"/>
    </source>
</evidence>
<dbReference type="AlphaFoldDB" id="A0A845RI94"/>
<organism evidence="1 2">
    <name type="scientific">Anaerotruncus colihominis</name>
    <dbReference type="NCBI Taxonomy" id="169435"/>
    <lineage>
        <taxon>Bacteria</taxon>
        <taxon>Bacillati</taxon>
        <taxon>Bacillota</taxon>
        <taxon>Clostridia</taxon>
        <taxon>Eubacteriales</taxon>
        <taxon>Oscillospiraceae</taxon>
        <taxon>Anaerotruncus</taxon>
    </lineage>
</organism>